<sequence length="33" mass="3550">TNGQEVYYLALQADQVVDHGDVDGWTSGIDPDA</sequence>
<comment type="caution">
    <text evidence="1">The sequence shown here is derived from an EMBL/GenBank/DDBJ whole genome shotgun (WGS) entry which is preliminary data.</text>
</comment>
<name>A0A0F9CL62_9ZZZZ</name>
<reference evidence="1" key="1">
    <citation type="journal article" date="2015" name="Nature">
        <title>Complex archaea that bridge the gap between prokaryotes and eukaryotes.</title>
        <authorList>
            <person name="Spang A."/>
            <person name="Saw J.H."/>
            <person name="Jorgensen S.L."/>
            <person name="Zaremba-Niedzwiedzka K."/>
            <person name="Martijn J."/>
            <person name="Lind A.E."/>
            <person name="van Eijk R."/>
            <person name="Schleper C."/>
            <person name="Guy L."/>
            <person name="Ettema T.J."/>
        </authorList>
    </citation>
    <scope>NUCLEOTIDE SEQUENCE</scope>
</reference>
<feature type="non-terminal residue" evidence="1">
    <location>
        <position position="1"/>
    </location>
</feature>
<dbReference type="EMBL" id="LAZR01032729">
    <property type="protein sequence ID" value="KKL50078.1"/>
    <property type="molecule type" value="Genomic_DNA"/>
</dbReference>
<dbReference type="AlphaFoldDB" id="A0A0F9CL62"/>
<accession>A0A0F9CL62</accession>
<organism evidence="1">
    <name type="scientific">marine sediment metagenome</name>
    <dbReference type="NCBI Taxonomy" id="412755"/>
    <lineage>
        <taxon>unclassified sequences</taxon>
        <taxon>metagenomes</taxon>
        <taxon>ecological metagenomes</taxon>
    </lineage>
</organism>
<protein>
    <submittedName>
        <fullName evidence="1">Uncharacterized protein</fullName>
    </submittedName>
</protein>
<gene>
    <name evidence="1" type="ORF">LCGC14_2309070</name>
</gene>
<evidence type="ECO:0000313" key="1">
    <source>
        <dbReference type="EMBL" id="KKL50078.1"/>
    </source>
</evidence>
<proteinExistence type="predicted"/>